<evidence type="ECO:0000313" key="2">
    <source>
        <dbReference type="Proteomes" id="UP000233654"/>
    </source>
</evidence>
<comment type="caution">
    <text evidence="1">The sequence shown here is derived from an EMBL/GenBank/DDBJ whole genome shotgun (WGS) entry which is preliminary data.</text>
</comment>
<dbReference type="EMBL" id="PHEX01000037">
    <property type="protein sequence ID" value="PKQ28023.1"/>
    <property type="molecule type" value="Genomic_DNA"/>
</dbReference>
<proteinExistence type="predicted"/>
<accession>A0A2N3G5P1</accession>
<dbReference type="AlphaFoldDB" id="A0A2N3G5P1"/>
<reference evidence="1 2" key="1">
    <citation type="journal article" date="2017" name="ISME J.">
        <title>Potential for microbial H2 and metal transformations associated with novel bacteria and archaea in deep terrestrial subsurface sediments.</title>
        <authorList>
            <person name="Hernsdorf A.W."/>
            <person name="Amano Y."/>
            <person name="Miyakawa K."/>
            <person name="Ise K."/>
            <person name="Suzuki Y."/>
            <person name="Anantharaman K."/>
            <person name="Probst A."/>
            <person name="Burstein D."/>
            <person name="Thomas B.C."/>
            <person name="Banfield J.F."/>
        </authorList>
    </citation>
    <scope>NUCLEOTIDE SEQUENCE [LARGE SCALE GENOMIC DNA]</scope>
    <source>
        <strain evidence="1">HGW-Actinobacteria-3</strain>
    </source>
</reference>
<evidence type="ECO:0000313" key="1">
    <source>
        <dbReference type="EMBL" id="PKQ28023.1"/>
    </source>
</evidence>
<name>A0A2N3G5P1_9ACTN</name>
<organism evidence="1 2">
    <name type="scientific">Candidatus Anoxymicrobium japonicum</name>
    <dbReference type="NCBI Taxonomy" id="2013648"/>
    <lineage>
        <taxon>Bacteria</taxon>
        <taxon>Bacillati</taxon>
        <taxon>Actinomycetota</taxon>
        <taxon>Candidatus Geothermincolia</taxon>
        <taxon>Candidatus Geothermincolales</taxon>
        <taxon>Candidatus Anoxymicrobiaceae</taxon>
        <taxon>Candidatus Anoxymicrobium</taxon>
    </lineage>
</organism>
<sequence>MHMTDSQNCWEIKKCSAAQYLNCAAYLEKKKCWEISNPRGSRSMLLCLQMGCPVYDRYMNEIDKEIECRLRMMYPFLASATEGAGPSQE</sequence>
<protein>
    <submittedName>
        <fullName evidence="1">Uncharacterized protein</fullName>
    </submittedName>
</protein>
<gene>
    <name evidence="1" type="ORF">CVT63_04960</name>
</gene>
<dbReference type="Proteomes" id="UP000233654">
    <property type="component" value="Unassembled WGS sequence"/>
</dbReference>